<protein>
    <recommendedName>
        <fullName evidence="3">Beta-lactamase-related domain-containing protein</fullName>
    </recommendedName>
</protein>
<evidence type="ECO:0000313" key="2">
    <source>
        <dbReference type="Proteomes" id="UP000449969"/>
    </source>
</evidence>
<dbReference type="Proteomes" id="UP000449969">
    <property type="component" value="Unassembled WGS sequence"/>
</dbReference>
<dbReference type="RefSeq" id="WP_157328433.1">
    <property type="nucleotide sequence ID" value="NZ_JANADL010000055.1"/>
</dbReference>
<dbReference type="OrthoDB" id="9814204at2"/>
<reference evidence="1 2" key="1">
    <citation type="submission" date="2019-12" db="EMBL/GenBank/DDBJ databases">
        <title>Draft genome sequences Bradyrhizobium cajani AMBPC1010, Bradyrhizobium pachyrhizi AMBPC1040 and Bradyrhizobium yuanmingense ALSPC3051, three plant growth promoting strains isolated from nodules of Cajanus cajan L. in Dominican Republic.</title>
        <authorList>
            <person name="Flores-Felix J.D."/>
            <person name="Araujo J."/>
            <person name="Diaz-Alcantara C."/>
            <person name="Gonzalez-Andres F."/>
            <person name="Velazquez E."/>
        </authorList>
    </citation>
    <scope>NUCLEOTIDE SEQUENCE [LARGE SCALE GENOMIC DNA]</scope>
    <source>
        <strain evidence="1 2">1010</strain>
    </source>
</reference>
<dbReference type="Gene3D" id="3.40.710.10">
    <property type="entry name" value="DD-peptidase/beta-lactamase superfamily"/>
    <property type="match status" value="1"/>
</dbReference>
<comment type="caution">
    <text evidence="1">The sequence shown here is derived from an EMBL/GenBank/DDBJ whole genome shotgun (WGS) entry which is preliminary data.</text>
</comment>
<organism evidence="1 2">
    <name type="scientific">Bradyrhizobium cajani</name>
    <dbReference type="NCBI Taxonomy" id="1928661"/>
    <lineage>
        <taxon>Bacteria</taxon>
        <taxon>Pseudomonadati</taxon>
        <taxon>Pseudomonadota</taxon>
        <taxon>Alphaproteobacteria</taxon>
        <taxon>Hyphomicrobiales</taxon>
        <taxon>Nitrobacteraceae</taxon>
        <taxon>Bradyrhizobium</taxon>
    </lineage>
</organism>
<proteinExistence type="predicted"/>
<dbReference type="AlphaFoldDB" id="A0A844T4J2"/>
<gene>
    <name evidence="1" type="ORF">GPL20_05400</name>
</gene>
<evidence type="ECO:0008006" key="3">
    <source>
        <dbReference type="Google" id="ProtNLM"/>
    </source>
</evidence>
<dbReference type="SUPFAM" id="SSF56601">
    <property type="entry name" value="beta-lactamase/transpeptidase-like"/>
    <property type="match status" value="1"/>
</dbReference>
<dbReference type="EMBL" id="WQNE01000003">
    <property type="protein sequence ID" value="MVT72545.1"/>
    <property type="molecule type" value="Genomic_DNA"/>
</dbReference>
<dbReference type="InterPro" id="IPR012338">
    <property type="entry name" value="Beta-lactam/transpept-like"/>
</dbReference>
<evidence type="ECO:0000313" key="1">
    <source>
        <dbReference type="EMBL" id="MVT72545.1"/>
    </source>
</evidence>
<name>A0A844T4J2_9BRAD</name>
<sequence>MGKAKACPPSPEEQKGGHGALRLCPPFERARRDYGYHWYMGDFATAQPLHWFGGIGWGGQHLYVIPARDLIFVIHCGNYGRSGQEQAAVLIALLKDVVLPSFG</sequence>
<accession>A0A844T4J2</accession>
<keyword evidence="2" id="KW-1185">Reference proteome</keyword>